<gene>
    <name evidence="1" type="ORF">Tco_0895645</name>
</gene>
<evidence type="ECO:0000313" key="2">
    <source>
        <dbReference type="Proteomes" id="UP001151760"/>
    </source>
</evidence>
<evidence type="ECO:0000313" key="1">
    <source>
        <dbReference type="EMBL" id="GJT25708.1"/>
    </source>
</evidence>
<organism evidence="1 2">
    <name type="scientific">Tanacetum coccineum</name>
    <dbReference type="NCBI Taxonomy" id="301880"/>
    <lineage>
        <taxon>Eukaryota</taxon>
        <taxon>Viridiplantae</taxon>
        <taxon>Streptophyta</taxon>
        <taxon>Embryophyta</taxon>
        <taxon>Tracheophyta</taxon>
        <taxon>Spermatophyta</taxon>
        <taxon>Magnoliopsida</taxon>
        <taxon>eudicotyledons</taxon>
        <taxon>Gunneridae</taxon>
        <taxon>Pentapetalae</taxon>
        <taxon>asterids</taxon>
        <taxon>campanulids</taxon>
        <taxon>Asterales</taxon>
        <taxon>Asteraceae</taxon>
        <taxon>Asteroideae</taxon>
        <taxon>Anthemideae</taxon>
        <taxon>Anthemidinae</taxon>
        <taxon>Tanacetum</taxon>
    </lineage>
</organism>
<name>A0ABQ5CID8_9ASTR</name>
<sequence length="90" mass="10147">MLAPSGGGLILYQAYGNLYAMTGRKAHLLEDKKIPSVGVFDEVYFAFERHLKDLHVTWAHLEKKRTRLRPTPTSLKIMFLEAGDGVTDIT</sequence>
<protein>
    <submittedName>
        <fullName evidence="1">Uncharacterized protein</fullName>
    </submittedName>
</protein>
<keyword evidence="2" id="KW-1185">Reference proteome</keyword>
<reference evidence="1" key="2">
    <citation type="submission" date="2022-01" db="EMBL/GenBank/DDBJ databases">
        <authorList>
            <person name="Yamashiro T."/>
            <person name="Shiraishi A."/>
            <person name="Satake H."/>
            <person name="Nakayama K."/>
        </authorList>
    </citation>
    <scope>NUCLEOTIDE SEQUENCE</scope>
</reference>
<accession>A0ABQ5CID8</accession>
<proteinExistence type="predicted"/>
<reference evidence="1" key="1">
    <citation type="journal article" date="2022" name="Int. J. Mol. Sci.">
        <title>Draft Genome of Tanacetum Coccineum: Genomic Comparison of Closely Related Tanacetum-Family Plants.</title>
        <authorList>
            <person name="Yamashiro T."/>
            <person name="Shiraishi A."/>
            <person name="Nakayama K."/>
            <person name="Satake H."/>
        </authorList>
    </citation>
    <scope>NUCLEOTIDE SEQUENCE</scope>
</reference>
<dbReference type="Proteomes" id="UP001151760">
    <property type="component" value="Unassembled WGS sequence"/>
</dbReference>
<dbReference type="EMBL" id="BQNB010014233">
    <property type="protein sequence ID" value="GJT25708.1"/>
    <property type="molecule type" value="Genomic_DNA"/>
</dbReference>
<comment type="caution">
    <text evidence="1">The sequence shown here is derived from an EMBL/GenBank/DDBJ whole genome shotgun (WGS) entry which is preliminary data.</text>
</comment>